<dbReference type="FunFam" id="3.40.50.1010:FF:000004">
    <property type="entry name" value="rRNA-processing protein FCF1 homolog"/>
    <property type="match status" value="1"/>
</dbReference>
<evidence type="ECO:0000256" key="6">
    <source>
        <dbReference type="ARBA" id="ARBA00069243"/>
    </source>
</evidence>
<proteinExistence type="evidence at transcript level"/>
<dbReference type="SMART" id="SM00670">
    <property type="entry name" value="PINc"/>
    <property type="match status" value="1"/>
</dbReference>
<keyword evidence="4" id="KW-0539">Nucleus</keyword>
<dbReference type="PANTHER" id="PTHR12416">
    <property type="entry name" value="RRNA-PROCESSING PROTEIN UTP23 HOMOLOG"/>
    <property type="match status" value="1"/>
</dbReference>
<dbReference type="CDD" id="cd09864">
    <property type="entry name" value="PIN_Fcf1-like"/>
    <property type="match status" value="1"/>
</dbReference>
<evidence type="ECO:0000256" key="5">
    <source>
        <dbReference type="ARBA" id="ARBA00024026"/>
    </source>
</evidence>
<feature type="region of interest" description="Disordered" evidence="7">
    <location>
        <begin position="1"/>
        <end position="40"/>
    </location>
</feature>
<dbReference type="SUPFAM" id="SSF88723">
    <property type="entry name" value="PIN domain-like"/>
    <property type="match status" value="1"/>
</dbReference>
<comment type="subcellular location">
    <subcellularLocation>
        <location evidence="1">Nucleus</location>
        <location evidence="1">Nucleolus</location>
    </subcellularLocation>
</comment>
<protein>
    <recommendedName>
        <fullName evidence="6">rRNA-processing protein FCF1 homolog</fullName>
    </recommendedName>
</protein>
<name>A0A6A7GDS8_9CRUS</name>
<evidence type="ECO:0000256" key="7">
    <source>
        <dbReference type="SAM" id="MobiDB-lite"/>
    </source>
</evidence>
<accession>A0A6A7GDS8</accession>
<evidence type="ECO:0000256" key="1">
    <source>
        <dbReference type="ARBA" id="ARBA00004604"/>
    </source>
</evidence>
<evidence type="ECO:0000313" key="9">
    <source>
        <dbReference type="EMBL" id="LAC28414.1"/>
    </source>
</evidence>
<comment type="similarity">
    <text evidence="5">Belongs to the UTP23/FCF1 family. FCF1 subfamily.</text>
</comment>
<evidence type="ECO:0000256" key="4">
    <source>
        <dbReference type="ARBA" id="ARBA00023242"/>
    </source>
</evidence>
<feature type="domain" description="PIN" evidence="8">
    <location>
        <begin position="63"/>
        <end position="162"/>
    </location>
</feature>
<dbReference type="Pfam" id="PF04900">
    <property type="entry name" value="Fcf1"/>
    <property type="match status" value="1"/>
</dbReference>
<dbReference type="InterPro" id="IPR002716">
    <property type="entry name" value="PIN_dom"/>
</dbReference>
<keyword evidence="2" id="KW-0690">Ribosome biogenesis</keyword>
<feature type="compositionally biased region" description="Basic residues" evidence="7">
    <location>
        <begin position="1"/>
        <end position="17"/>
    </location>
</feature>
<dbReference type="Gene3D" id="3.40.50.1010">
    <property type="entry name" value="5'-nuclease"/>
    <property type="match status" value="1"/>
</dbReference>
<dbReference type="AlphaFoldDB" id="A0A6A7GDS8"/>
<dbReference type="InterPro" id="IPR029060">
    <property type="entry name" value="PIN-like_dom_sf"/>
</dbReference>
<evidence type="ECO:0000259" key="8">
    <source>
        <dbReference type="SMART" id="SM00670"/>
    </source>
</evidence>
<sequence>MGKARKTRKFAQVKRRINPNDSRLSEGKAKKQKPNDEEEKVRHIEQYPTHMFFTYNSALGPPYRILIDTNFINFSIRNKLEIMDSMVTCLLAKCIPYITDCVMAELEKLGRKYRIALRLAKDPRFERLICVHKGTYADDCLVNRVRMHKCYIVATCDKDLKRRLRKIPGVPIMYITQRKYSIERLPGAVGAPRT</sequence>
<dbReference type="GO" id="GO:0006364">
    <property type="term" value="P:rRNA processing"/>
    <property type="evidence" value="ECO:0007669"/>
    <property type="project" value="UniProtKB-KW"/>
</dbReference>
<dbReference type="GO" id="GO:0032040">
    <property type="term" value="C:small-subunit processome"/>
    <property type="evidence" value="ECO:0007669"/>
    <property type="project" value="InterPro"/>
</dbReference>
<feature type="compositionally biased region" description="Basic and acidic residues" evidence="7">
    <location>
        <begin position="23"/>
        <end position="40"/>
    </location>
</feature>
<evidence type="ECO:0000256" key="2">
    <source>
        <dbReference type="ARBA" id="ARBA00022517"/>
    </source>
</evidence>
<dbReference type="InterPro" id="IPR037503">
    <property type="entry name" value="Fcf1_PIN"/>
</dbReference>
<reference evidence="9" key="1">
    <citation type="submission" date="2017-11" db="EMBL/GenBank/DDBJ databases">
        <title>The sensing device of the deep-sea amphipod.</title>
        <authorList>
            <person name="Kobayashi H."/>
            <person name="Nagahama T."/>
            <person name="Arai W."/>
            <person name="Sasagawa Y."/>
            <person name="Umeda M."/>
            <person name="Hayashi T."/>
            <person name="Nikaido I."/>
            <person name="Watanabe H."/>
            <person name="Oguri K."/>
            <person name="Kitazato H."/>
            <person name="Fujioka K."/>
            <person name="Kido Y."/>
            <person name="Takami H."/>
        </authorList>
    </citation>
    <scope>NUCLEOTIDE SEQUENCE</scope>
    <source>
        <tissue evidence="9">Whole body</tissue>
    </source>
</reference>
<keyword evidence="3" id="KW-0698">rRNA processing</keyword>
<evidence type="ECO:0000256" key="3">
    <source>
        <dbReference type="ARBA" id="ARBA00022552"/>
    </source>
</evidence>
<dbReference type="InterPro" id="IPR006984">
    <property type="entry name" value="Fcf1/UTP23"/>
</dbReference>
<dbReference type="GO" id="GO:0042274">
    <property type="term" value="P:ribosomal small subunit biogenesis"/>
    <property type="evidence" value="ECO:0007669"/>
    <property type="project" value="UniProtKB-ARBA"/>
</dbReference>
<organism evidence="9">
    <name type="scientific">Hirondellea gigas</name>
    <dbReference type="NCBI Taxonomy" id="1518452"/>
    <lineage>
        <taxon>Eukaryota</taxon>
        <taxon>Metazoa</taxon>
        <taxon>Ecdysozoa</taxon>
        <taxon>Arthropoda</taxon>
        <taxon>Crustacea</taxon>
        <taxon>Multicrustacea</taxon>
        <taxon>Malacostraca</taxon>
        <taxon>Eumalacostraca</taxon>
        <taxon>Peracarida</taxon>
        <taxon>Amphipoda</taxon>
        <taxon>Amphilochidea</taxon>
        <taxon>Lysianassida</taxon>
        <taxon>Lysianassidira</taxon>
        <taxon>Lysianassoidea</taxon>
        <taxon>Lysianassidae</taxon>
        <taxon>Hirondellea</taxon>
    </lineage>
</organism>
<dbReference type="EMBL" id="IACT01009304">
    <property type="protein sequence ID" value="LAC28414.1"/>
    <property type="molecule type" value="mRNA"/>
</dbReference>